<dbReference type="InterPro" id="IPR000270">
    <property type="entry name" value="PB1_dom"/>
</dbReference>
<evidence type="ECO:0000256" key="2">
    <source>
        <dbReference type="ARBA" id="ARBA00022803"/>
    </source>
</evidence>
<sequence>MGKPTAKKTKNSGSKTTDPKSKHNKSRELSPRVFHEDNAVFVDMAKDLKEEGNKLFHARDYEGALVKYENAIKLLPKNHTDEVYLHYNKAACYMQLIPADYPRAIMECNLALETSPKHTKALLRKARCHEALNQLELACKDIELALSWEPNNQIALGLSQRVKKAIETNGTMLDGNAVLSPPDVAVVGSKKNRKKSRKAQKASEEMKHAEMQEEPVKGVKLVFGDDIRWVQIPTNCSLLHLRETVGKKFPNLKAVLIKYKDKEGDLVTITASEELRWAEESADPQGSVKLYLTEVSPEHEPWLEDADSSSSLKGYGRNHNISENGSIKNEEAKTLPRYIDDWIVQFAHLFKNQLGLSSDAYLNLHELGMKMYHEAIEDTVTTEEAQGIFKIAEGKFQEMVALALFNWGNVHICRARKRLFLSENASKESMLERVKDAYKWAKSEYTKAGNRYEESLKIKPDFYEGLIALAQQQFEQARLSWYYSIGSNIEPDNWPSAEIFGLFNDAEDNMEKGVIMWEKMKEQQSVDQGKSLLETMGLDGYFKELSVDEAKDHTSKMRSQINILWGTILYERSVVEFKMRLPTWEEYLMSAVEKFELAGVPSSDITVTVKNHYANNSAQEGLAFKIDEIVQAWNDMYDAKKWMTDAPSFRLEPLFRRRIPNLHHMLASA</sequence>
<evidence type="ECO:0000256" key="3">
    <source>
        <dbReference type="PROSITE-ProRule" id="PRU00339"/>
    </source>
</evidence>
<protein>
    <recommendedName>
        <fullName evidence="5">PB1 domain-containing protein</fullName>
    </recommendedName>
</protein>
<dbReference type="SMART" id="SM00028">
    <property type="entry name" value="TPR"/>
    <property type="match status" value="3"/>
</dbReference>
<dbReference type="InterPro" id="IPR019734">
    <property type="entry name" value="TPR_rpt"/>
</dbReference>
<dbReference type="InterPro" id="IPR053793">
    <property type="entry name" value="PB1-like"/>
</dbReference>
<proteinExistence type="predicted"/>
<evidence type="ECO:0000256" key="1">
    <source>
        <dbReference type="ARBA" id="ARBA00022737"/>
    </source>
</evidence>
<feature type="compositionally biased region" description="Basic and acidic residues" evidence="4">
    <location>
        <begin position="201"/>
        <end position="211"/>
    </location>
</feature>
<evidence type="ECO:0000313" key="6">
    <source>
        <dbReference type="EMBL" id="KAG6500719.1"/>
    </source>
</evidence>
<feature type="region of interest" description="Disordered" evidence="4">
    <location>
        <begin position="189"/>
        <end position="211"/>
    </location>
</feature>
<feature type="compositionally biased region" description="Basic residues" evidence="4">
    <location>
        <begin position="190"/>
        <end position="200"/>
    </location>
</feature>
<gene>
    <name evidence="6" type="ORF">ZIOFF_040569</name>
</gene>
<feature type="repeat" description="TPR" evidence="3">
    <location>
        <begin position="45"/>
        <end position="78"/>
    </location>
</feature>
<keyword evidence="1" id="KW-0677">Repeat</keyword>
<comment type="caution">
    <text evidence="6">The sequence shown here is derived from an EMBL/GenBank/DDBJ whole genome shotgun (WGS) entry which is preliminary data.</text>
</comment>
<feature type="region of interest" description="Disordered" evidence="4">
    <location>
        <begin position="1"/>
        <end position="30"/>
    </location>
</feature>
<dbReference type="Pfam" id="PF00564">
    <property type="entry name" value="PB1"/>
    <property type="match status" value="1"/>
</dbReference>
<feature type="domain" description="PB1" evidence="5">
    <location>
        <begin position="216"/>
        <end position="295"/>
    </location>
</feature>
<keyword evidence="2 3" id="KW-0802">TPR repeat</keyword>
<evidence type="ECO:0000256" key="4">
    <source>
        <dbReference type="SAM" id="MobiDB-lite"/>
    </source>
</evidence>
<dbReference type="CDD" id="cd05992">
    <property type="entry name" value="PB1"/>
    <property type="match status" value="1"/>
</dbReference>
<dbReference type="PROSITE" id="PS51745">
    <property type="entry name" value="PB1"/>
    <property type="match status" value="1"/>
</dbReference>
<dbReference type="SMART" id="SM00666">
    <property type="entry name" value="PB1"/>
    <property type="match status" value="1"/>
</dbReference>
<dbReference type="PROSITE" id="PS50005">
    <property type="entry name" value="TPR"/>
    <property type="match status" value="1"/>
</dbReference>
<evidence type="ECO:0000259" key="5">
    <source>
        <dbReference type="PROSITE" id="PS51745"/>
    </source>
</evidence>
<accession>A0A8J5GCT4</accession>
<dbReference type="PANTHER" id="PTHR46183">
    <property type="entry name" value="PROTEIN CLMP1"/>
    <property type="match status" value="1"/>
</dbReference>
<dbReference type="EMBL" id="JACMSC010000011">
    <property type="protein sequence ID" value="KAG6500719.1"/>
    <property type="molecule type" value="Genomic_DNA"/>
</dbReference>
<organism evidence="6 7">
    <name type="scientific">Zingiber officinale</name>
    <name type="common">Ginger</name>
    <name type="synonym">Amomum zingiber</name>
    <dbReference type="NCBI Taxonomy" id="94328"/>
    <lineage>
        <taxon>Eukaryota</taxon>
        <taxon>Viridiplantae</taxon>
        <taxon>Streptophyta</taxon>
        <taxon>Embryophyta</taxon>
        <taxon>Tracheophyta</taxon>
        <taxon>Spermatophyta</taxon>
        <taxon>Magnoliopsida</taxon>
        <taxon>Liliopsida</taxon>
        <taxon>Zingiberales</taxon>
        <taxon>Zingiberaceae</taxon>
        <taxon>Zingiber</taxon>
    </lineage>
</organism>
<feature type="compositionally biased region" description="Basic residues" evidence="4">
    <location>
        <begin position="1"/>
        <end position="10"/>
    </location>
</feature>
<dbReference type="Proteomes" id="UP000734854">
    <property type="component" value="Unassembled WGS sequence"/>
</dbReference>
<dbReference type="InterPro" id="IPR044517">
    <property type="entry name" value="PHOX1-4"/>
</dbReference>
<keyword evidence="7" id="KW-1185">Reference proteome</keyword>
<dbReference type="OrthoDB" id="2942533at2759"/>
<dbReference type="AlphaFoldDB" id="A0A8J5GCT4"/>
<reference evidence="6 7" key="1">
    <citation type="submission" date="2020-08" db="EMBL/GenBank/DDBJ databases">
        <title>Plant Genome Project.</title>
        <authorList>
            <person name="Zhang R.-G."/>
        </authorList>
    </citation>
    <scope>NUCLEOTIDE SEQUENCE [LARGE SCALE GENOMIC DNA]</scope>
    <source>
        <tissue evidence="6">Rhizome</tissue>
    </source>
</reference>
<evidence type="ECO:0000313" key="7">
    <source>
        <dbReference type="Proteomes" id="UP000734854"/>
    </source>
</evidence>
<dbReference type="PANTHER" id="PTHR46183:SF4">
    <property type="entry name" value="PROTEIN PHOX4"/>
    <property type="match status" value="1"/>
</dbReference>
<feature type="compositionally biased region" description="Basic and acidic residues" evidence="4">
    <location>
        <begin position="17"/>
        <end position="30"/>
    </location>
</feature>
<name>A0A8J5GCT4_ZINOF</name>